<dbReference type="InterPro" id="IPR007712">
    <property type="entry name" value="RelE/ParE_toxin"/>
</dbReference>
<evidence type="ECO:0000256" key="1">
    <source>
        <dbReference type="ARBA" id="ARBA00022649"/>
    </source>
</evidence>
<dbReference type="PIRSF" id="PIRSF029218">
    <property type="entry name" value="ParE"/>
    <property type="match status" value="1"/>
</dbReference>
<gene>
    <name evidence="3" type="ORF">AABB29_01525</name>
</gene>
<proteinExistence type="inferred from homology"/>
<keyword evidence="1" id="KW-1277">Toxin-antitoxin system</keyword>
<name>A0ABZ2V5W0_9RHOB</name>
<evidence type="ECO:0000256" key="2">
    <source>
        <dbReference type="PIRNR" id="PIRNR029218"/>
    </source>
</evidence>
<accession>A0ABZ2V5W0</accession>
<dbReference type="Proteomes" id="UP001440612">
    <property type="component" value="Chromosome"/>
</dbReference>
<evidence type="ECO:0000313" key="3">
    <source>
        <dbReference type="EMBL" id="WZC49368.1"/>
    </source>
</evidence>
<dbReference type="EMBL" id="CP150951">
    <property type="protein sequence ID" value="WZC49368.1"/>
    <property type="molecule type" value="Genomic_DNA"/>
</dbReference>
<evidence type="ECO:0000313" key="4">
    <source>
        <dbReference type="Proteomes" id="UP001440612"/>
    </source>
</evidence>
<dbReference type="RefSeq" id="WP_341367478.1">
    <property type="nucleotide sequence ID" value="NZ_CP150951.2"/>
</dbReference>
<comment type="similarity">
    <text evidence="2">Belongs to the RelE toxin family.</text>
</comment>
<keyword evidence="4" id="KW-1185">Reference proteome</keyword>
<reference evidence="4" key="1">
    <citation type="submission" date="2024-04" db="EMBL/GenBank/DDBJ databases">
        <title>Phylogenomic analyses of a clade within the roseobacter group suggest taxonomic reassignments of species of the genera Aestuariivita, Citreicella, Loktanella, Nautella, Pelagibaca, Ruegeria, Thalassobius, Thiobacimonas and Tropicibacter, and the proposal o.</title>
        <authorList>
            <person name="Jeon C.O."/>
        </authorList>
    </citation>
    <scope>NUCLEOTIDE SEQUENCE [LARGE SCALE GENOMIC DNA]</scope>
    <source>
        <strain evidence="4">BS5-3</strain>
    </source>
</reference>
<dbReference type="Pfam" id="PF05016">
    <property type="entry name" value="ParE_toxin"/>
    <property type="match status" value="1"/>
</dbReference>
<dbReference type="InterPro" id="IPR035093">
    <property type="entry name" value="RelE/ParE_toxin_dom_sf"/>
</dbReference>
<dbReference type="Gene3D" id="3.30.2310.20">
    <property type="entry name" value="RelE-like"/>
    <property type="match status" value="1"/>
</dbReference>
<dbReference type="InterPro" id="IPR028344">
    <property type="entry name" value="ParE1/4"/>
</dbReference>
<protein>
    <recommendedName>
        <fullName evidence="2">Toxin</fullName>
    </recommendedName>
</protein>
<sequence>MKRVTYAHAAVSDISDIWDYTEDRWGYAQAVAYDARLEERILGVAAGDVASQSAEEVGKGLRRVLAGRHVVFFREDAEAVTVLRVLHQRMDVGAL</sequence>
<organism evidence="3 4">
    <name type="scientific">Yoonia phaeophyticola</name>
    <dbReference type="NCBI Taxonomy" id="3137369"/>
    <lineage>
        <taxon>Bacteria</taxon>
        <taxon>Pseudomonadati</taxon>
        <taxon>Pseudomonadota</taxon>
        <taxon>Alphaproteobacteria</taxon>
        <taxon>Rhodobacterales</taxon>
        <taxon>Paracoccaceae</taxon>
        <taxon>Yoonia</taxon>
    </lineage>
</organism>